<dbReference type="EMBL" id="ML119051">
    <property type="protein sequence ID" value="ROT41960.1"/>
    <property type="molecule type" value="Genomic_DNA"/>
</dbReference>
<comment type="subcellular location">
    <subcellularLocation>
        <location evidence="1 4">Nucleus</location>
    </subcellularLocation>
</comment>
<evidence type="ECO:0000256" key="4">
    <source>
        <dbReference type="PIRNR" id="PIRNR000777"/>
    </source>
</evidence>
<evidence type="ECO:0000256" key="5">
    <source>
        <dbReference type="SAM" id="MobiDB-lite"/>
    </source>
</evidence>
<gene>
    <name evidence="6" type="ORF">SODALDRAFT_318745</name>
</gene>
<dbReference type="PANTHER" id="PTHR15367">
    <property type="entry name" value="DNA-DIRECTED RNA POLYMERASE III"/>
    <property type="match status" value="1"/>
</dbReference>
<dbReference type="PANTHER" id="PTHR15367:SF2">
    <property type="entry name" value="DNA-DIRECTED RNA POLYMERASE III SUBUNIT"/>
    <property type="match status" value="1"/>
</dbReference>
<feature type="compositionally biased region" description="Acidic residues" evidence="5">
    <location>
        <begin position="239"/>
        <end position="297"/>
    </location>
</feature>
<keyword evidence="7" id="KW-1185">Reference proteome</keyword>
<dbReference type="GO" id="GO:0005666">
    <property type="term" value="C:RNA polymerase III complex"/>
    <property type="evidence" value="ECO:0007669"/>
    <property type="project" value="UniProtKB-UniRule"/>
</dbReference>
<keyword evidence="3 4" id="KW-0539">Nucleus</keyword>
<evidence type="ECO:0000256" key="2">
    <source>
        <dbReference type="ARBA" id="ARBA00008352"/>
    </source>
</evidence>
<dbReference type="PIRSF" id="PIRSF000777">
    <property type="entry name" value="RNA_polIII_C31"/>
    <property type="match status" value="1"/>
</dbReference>
<dbReference type="AlphaFoldDB" id="A0A3N2Q5A8"/>
<evidence type="ECO:0000256" key="3">
    <source>
        <dbReference type="ARBA" id="ARBA00023242"/>
    </source>
</evidence>
<feature type="region of interest" description="Disordered" evidence="5">
    <location>
        <begin position="1"/>
        <end position="53"/>
    </location>
</feature>
<feature type="region of interest" description="Disordered" evidence="5">
    <location>
        <begin position="70"/>
        <end position="102"/>
    </location>
</feature>
<dbReference type="Proteomes" id="UP000272025">
    <property type="component" value="Unassembled WGS sequence"/>
</dbReference>
<keyword evidence="6" id="KW-0804">Transcription</keyword>
<organism evidence="6 7">
    <name type="scientific">Sodiomyces alkalinus (strain CBS 110278 / VKM F-3762 / F11)</name>
    <name type="common">Alkaliphilic filamentous fungus</name>
    <dbReference type="NCBI Taxonomy" id="1314773"/>
    <lineage>
        <taxon>Eukaryota</taxon>
        <taxon>Fungi</taxon>
        <taxon>Dikarya</taxon>
        <taxon>Ascomycota</taxon>
        <taxon>Pezizomycotina</taxon>
        <taxon>Sordariomycetes</taxon>
        <taxon>Hypocreomycetidae</taxon>
        <taxon>Glomerellales</taxon>
        <taxon>Plectosphaerellaceae</taxon>
        <taxon>Sodiomyces</taxon>
    </lineage>
</organism>
<sequence length="297" mass="32303">MSRGGGGGRGGRGGRRGGGPQLPWENEEFDARPSELFPAYDPPTAKPLTPTERRTVESFLLLRRQLHDGPLYTSRKLPGPTSVSPSSASYRGKRSAASSTTYDPIRSSRAVADPFTAVPTYSQRFARAERTLPDFSSRPYCPEFVPDELHATFEGRDAERGVISAAAFRGRKTKKRLQLSRITALPTAEDVFGVSSSGADADGRGLWEDEDEAAAAAVGGDPTVRTKMTLEALQRLEEEPAAGEGEEVEEEEENAAEEDQDLEYDDEDAGDYDAENYFDGGDDYDDDVGDDDQGDAF</sequence>
<comment type="subunit">
    <text evidence="4">Component of the RNA polymerase III (Pol III) complex.</text>
</comment>
<dbReference type="GeneID" id="39577877"/>
<dbReference type="GO" id="GO:0006383">
    <property type="term" value="P:transcription by RNA polymerase III"/>
    <property type="evidence" value="ECO:0007669"/>
    <property type="project" value="UniProtKB-UniRule"/>
</dbReference>
<keyword evidence="6" id="KW-0240">DNA-directed RNA polymerase</keyword>
<dbReference type="RefSeq" id="XP_028469766.1">
    <property type="nucleotide sequence ID" value="XM_028609399.1"/>
</dbReference>
<evidence type="ECO:0000313" key="7">
    <source>
        <dbReference type="Proteomes" id="UP000272025"/>
    </source>
</evidence>
<dbReference type="OrthoDB" id="5377312at2759"/>
<dbReference type="STRING" id="1314773.A0A3N2Q5A8"/>
<evidence type="ECO:0000256" key="1">
    <source>
        <dbReference type="ARBA" id="ARBA00004123"/>
    </source>
</evidence>
<proteinExistence type="inferred from homology"/>
<evidence type="ECO:0000313" key="6">
    <source>
        <dbReference type="EMBL" id="ROT41960.1"/>
    </source>
</evidence>
<comment type="similarity">
    <text evidence="2 4">Belongs to the eukaryotic RPC7 RNA polymerase subunit family.</text>
</comment>
<accession>A0A3N2Q5A8</accession>
<feature type="compositionally biased region" description="Gly residues" evidence="5">
    <location>
        <begin position="1"/>
        <end position="20"/>
    </location>
</feature>
<dbReference type="InterPro" id="IPR024661">
    <property type="entry name" value="RNA_pol_III_Rpc31"/>
</dbReference>
<dbReference type="Pfam" id="PF11705">
    <property type="entry name" value="RNA_pol_3_Rpc31"/>
    <property type="match status" value="1"/>
</dbReference>
<reference evidence="6 7" key="1">
    <citation type="journal article" date="2018" name="Mol. Ecol.">
        <title>The obligate alkalophilic soda-lake fungus Sodiomyces alkalinus has shifted to a protein diet.</title>
        <authorList>
            <person name="Grum-Grzhimaylo A.A."/>
            <person name="Falkoski D.L."/>
            <person name="van den Heuvel J."/>
            <person name="Valero-Jimenez C.A."/>
            <person name="Min B."/>
            <person name="Choi I.G."/>
            <person name="Lipzen A."/>
            <person name="Daum C.G."/>
            <person name="Aanen D.K."/>
            <person name="Tsang A."/>
            <person name="Henrissat B."/>
            <person name="Bilanenko E.N."/>
            <person name="de Vries R.P."/>
            <person name="van Kan J.A.L."/>
            <person name="Grigoriev I.V."/>
            <person name="Debets A.J.M."/>
        </authorList>
    </citation>
    <scope>NUCLEOTIDE SEQUENCE [LARGE SCALE GENOMIC DNA]</scope>
    <source>
        <strain evidence="6 7">F11</strain>
    </source>
</reference>
<comment type="function">
    <text evidence="4">DNA-dependent RNA polymerase catalyzes the transcription of DNA into RNA using the four ribonucleoside triphosphates as substrates. Specific peripheric component of RNA polymerase III which synthesizes small RNAs, such as 5S rRNA and tRNAs.</text>
</comment>
<protein>
    <recommendedName>
        <fullName evidence="4">DNA-directed RNA polymerase III subunit</fullName>
    </recommendedName>
</protein>
<name>A0A3N2Q5A8_SODAK</name>
<feature type="region of interest" description="Disordered" evidence="5">
    <location>
        <begin position="211"/>
        <end position="297"/>
    </location>
</feature>